<comment type="caution">
    <text evidence="2">The sequence shown here is derived from an EMBL/GenBank/DDBJ whole genome shotgun (WGS) entry which is preliminary data.</text>
</comment>
<gene>
    <name evidence="2" type="ORF">CO661_05890</name>
    <name evidence="1" type="ORF">GHK48_09695</name>
</gene>
<reference evidence="1" key="3">
    <citation type="submission" date="2019-10" db="EMBL/GenBank/DDBJ databases">
        <authorList>
            <person name="Sugawara M."/>
            <person name="Epstein B."/>
            <person name="Badgley B."/>
            <person name="Unno T."/>
            <person name="Xu L."/>
            <person name="Reese J."/>
            <person name="Gyaneshwar P."/>
            <person name="Denny R."/>
            <person name="Mudege J."/>
            <person name="Bharti A."/>
            <person name="Farmer A."/>
            <person name="May G."/>
            <person name="Woodward J."/>
            <person name="Medigue C."/>
            <person name="Vallenet D."/>
            <person name="Lajus A."/>
            <person name="Rouy Z."/>
            <person name="Martinez-Vaz B."/>
            <person name="Tiffin P."/>
            <person name="Young N."/>
            <person name="Sadowsky M."/>
        </authorList>
    </citation>
    <scope>NUCLEOTIDE SEQUENCE</scope>
    <source>
        <strain evidence="1">USDA205</strain>
    </source>
</reference>
<reference evidence="2 3" key="2">
    <citation type="submission" date="2017-09" db="EMBL/GenBank/DDBJ databases">
        <title>Comparative genomics of rhizobia isolated from Phaseolus vulgaris in China.</title>
        <authorList>
            <person name="Tong W."/>
        </authorList>
    </citation>
    <scope>NUCLEOTIDE SEQUENCE [LARGE SCALE GENOMIC DNA]</scope>
    <source>
        <strain evidence="2 3">PCH1</strain>
    </source>
</reference>
<evidence type="ECO:0000313" key="2">
    <source>
        <dbReference type="EMBL" id="PDT49388.1"/>
    </source>
</evidence>
<evidence type="ECO:0000313" key="1">
    <source>
        <dbReference type="EMBL" id="MQX08552.1"/>
    </source>
</evidence>
<dbReference type="EMBL" id="NWTC01000003">
    <property type="protein sequence ID" value="PDT49388.1"/>
    <property type="molecule type" value="Genomic_DNA"/>
</dbReference>
<dbReference type="RefSeq" id="WP_014328715.1">
    <property type="nucleotide sequence ID" value="NZ_BJNI01000005.1"/>
</dbReference>
<dbReference type="EMBL" id="WISZ01000084">
    <property type="protein sequence ID" value="MQX08552.1"/>
    <property type="molecule type" value="Genomic_DNA"/>
</dbReference>
<name>A0A2A6M456_RHIFR</name>
<sequence>MLFIFSKPNFVQIAWNSQAPRSQSRIRNTPLDAPFGPLGFIRTSNVG</sequence>
<dbReference type="Proteomes" id="UP000466694">
    <property type="component" value="Unassembled WGS sequence"/>
</dbReference>
<protein>
    <submittedName>
        <fullName evidence="2">Uncharacterized protein</fullName>
    </submittedName>
</protein>
<dbReference type="AlphaFoldDB" id="A0A2A6M456"/>
<organism evidence="2 3">
    <name type="scientific">Rhizobium fredii</name>
    <name type="common">Sinorhizobium fredii</name>
    <dbReference type="NCBI Taxonomy" id="380"/>
    <lineage>
        <taxon>Bacteria</taxon>
        <taxon>Pseudomonadati</taxon>
        <taxon>Pseudomonadota</taxon>
        <taxon>Alphaproteobacteria</taxon>
        <taxon>Hyphomicrobiales</taxon>
        <taxon>Rhizobiaceae</taxon>
        <taxon>Sinorhizobium/Ensifer group</taxon>
        <taxon>Sinorhizobium</taxon>
    </lineage>
</organism>
<evidence type="ECO:0000313" key="3">
    <source>
        <dbReference type="Proteomes" id="UP000220353"/>
    </source>
</evidence>
<dbReference type="GeneID" id="48977907"/>
<accession>A0A2A6M456</accession>
<reference evidence="1 4" key="1">
    <citation type="journal article" date="2013" name="Genome Biol.">
        <title>Comparative genomics of the core and accessory genomes of 48 Sinorhizobium strains comprising five genospecies.</title>
        <authorList>
            <person name="Sugawara M."/>
            <person name="Epstein B."/>
            <person name="Badgley B.D."/>
            <person name="Unno T."/>
            <person name="Xu L."/>
            <person name="Reese J."/>
            <person name="Gyaneshwar P."/>
            <person name="Denny R."/>
            <person name="Mudge J."/>
            <person name="Bharti A.K."/>
            <person name="Farmer A.D."/>
            <person name="May G.D."/>
            <person name="Woodward J.E."/>
            <person name="Medigue C."/>
            <person name="Vallenet D."/>
            <person name="Lajus A."/>
            <person name="Rouy Z."/>
            <person name="Martinez-Vaz B."/>
            <person name="Tiffin P."/>
            <person name="Young N.D."/>
            <person name="Sadowsky M.J."/>
        </authorList>
    </citation>
    <scope>NUCLEOTIDE SEQUENCE [LARGE SCALE GENOMIC DNA]</scope>
    <source>
        <strain evidence="1 4">USDA205</strain>
    </source>
</reference>
<dbReference type="Proteomes" id="UP000220353">
    <property type="component" value="Unassembled WGS sequence"/>
</dbReference>
<proteinExistence type="predicted"/>
<evidence type="ECO:0000313" key="4">
    <source>
        <dbReference type="Proteomes" id="UP000466694"/>
    </source>
</evidence>